<dbReference type="PANTHER" id="PTHR35391">
    <property type="entry name" value="C2H2-TYPE DOMAIN-CONTAINING PROTEIN-RELATED"/>
    <property type="match status" value="1"/>
</dbReference>
<keyword evidence="6" id="KW-0732">Signal</keyword>
<dbReference type="PROSITE" id="PS01359">
    <property type="entry name" value="ZF_PHD_1"/>
    <property type="match status" value="1"/>
</dbReference>
<evidence type="ECO:0000256" key="2">
    <source>
        <dbReference type="ARBA" id="ARBA00022771"/>
    </source>
</evidence>
<keyword evidence="1" id="KW-0479">Metal-binding</keyword>
<dbReference type="InterPro" id="IPR019787">
    <property type="entry name" value="Znf_PHD-finger"/>
</dbReference>
<proteinExistence type="predicted"/>
<dbReference type="SUPFAM" id="SSF57903">
    <property type="entry name" value="FYVE/PHD zinc finger"/>
    <property type="match status" value="1"/>
</dbReference>
<keyword evidence="2 4" id="KW-0863">Zinc-finger</keyword>
<reference evidence="8" key="2">
    <citation type="submission" date="2023-06" db="EMBL/GenBank/DDBJ databases">
        <authorList>
            <consortium name="Lawrence Berkeley National Laboratory"/>
            <person name="Haridas S."/>
            <person name="Hensen N."/>
            <person name="Bonometti L."/>
            <person name="Westerberg I."/>
            <person name="Brannstrom I.O."/>
            <person name="Guillou S."/>
            <person name="Cros-Aarteil S."/>
            <person name="Calhoun S."/>
            <person name="Kuo A."/>
            <person name="Mondo S."/>
            <person name="Pangilinan J."/>
            <person name="Riley R."/>
            <person name="Labutti K."/>
            <person name="Andreopoulos B."/>
            <person name="Lipzen A."/>
            <person name="Chen C."/>
            <person name="Yanf M."/>
            <person name="Daum C."/>
            <person name="Ng V."/>
            <person name="Clum A."/>
            <person name="Steindorff A."/>
            <person name="Ohm R."/>
            <person name="Martin F."/>
            <person name="Silar P."/>
            <person name="Natvig D."/>
            <person name="Lalanne C."/>
            <person name="Gautier V."/>
            <person name="Ament-Velasquez S.L."/>
            <person name="Kruys A."/>
            <person name="Hutchinson M.I."/>
            <person name="Powell A.J."/>
            <person name="Barry K."/>
            <person name="Miller A.N."/>
            <person name="Grigoriev I.V."/>
            <person name="Debuchy R."/>
            <person name="Gladieux P."/>
            <person name="Thoren M.H."/>
            <person name="Johannesson H."/>
        </authorList>
    </citation>
    <scope>NUCLEOTIDE SEQUENCE</scope>
    <source>
        <strain evidence="8">CBS 958.72</strain>
    </source>
</reference>
<dbReference type="AlphaFoldDB" id="A0AAE0K3A4"/>
<dbReference type="Pfam" id="PF26082">
    <property type="entry name" value="zf-C2H2_AcuF"/>
    <property type="match status" value="1"/>
</dbReference>
<evidence type="ECO:0000313" key="8">
    <source>
        <dbReference type="EMBL" id="KAK3368852.1"/>
    </source>
</evidence>
<dbReference type="Gene3D" id="3.30.40.10">
    <property type="entry name" value="Zinc/RING finger domain, C3HC4 (zinc finger)"/>
    <property type="match status" value="1"/>
</dbReference>
<dbReference type="InterPro" id="IPR058925">
    <property type="entry name" value="zf-C2H2_AcuF"/>
</dbReference>
<dbReference type="PROSITE" id="PS00028">
    <property type="entry name" value="ZINC_FINGER_C2H2_1"/>
    <property type="match status" value="1"/>
</dbReference>
<organism evidence="8 9">
    <name type="scientific">Lasiosphaeria ovina</name>
    <dbReference type="NCBI Taxonomy" id="92902"/>
    <lineage>
        <taxon>Eukaryota</taxon>
        <taxon>Fungi</taxon>
        <taxon>Dikarya</taxon>
        <taxon>Ascomycota</taxon>
        <taxon>Pezizomycotina</taxon>
        <taxon>Sordariomycetes</taxon>
        <taxon>Sordariomycetidae</taxon>
        <taxon>Sordariales</taxon>
        <taxon>Lasiosphaeriaceae</taxon>
        <taxon>Lasiosphaeria</taxon>
    </lineage>
</organism>
<accession>A0AAE0K3A4</accession>
<feature type="compositionally biased region" description="Basic and acidic residues" evidence="5">
    <location>
        <begin position="467"/>
        <end position="479"/>
    </location>
</feature>
<keyword evidence="9" id="KW-1185">Reference proteome</keyword>
<evidence type="ECO:0000256" key="5">
    <source>
        <dbReference type="SAM" id="MobiDB-lite"/>
    </source>
</evidence>
<dbReference type="InterPro" id="IPR001965">
    <property type="entry name" value="Znf_PHD"/>
</dbReference>
<reference evidence="8" key="1">
    <citation type="journal article" date="2023" name="Mol. Phylogenet. Evol.">
        <title>Genome-scale phylogeny and comparative genomics of the fungal order Sordariales.</title>
        <authorList>
            <person name="Hensen N."/>
            <person name="Bonometti L."/>
            <person name="Westerberg I."/>
            <person name="Brannstrom I.O."/>
            <person name="Guillou S."/>
            <person name="Cros-Aarteil S."/>
            <person name="Calhoun S."/>
            <person name="Haridas S."/>
            <person name="Kuo A."/>
            <person name="Mondo S."/>
            <person name="Pangilinan J."/>
            <person name="Riley R."/>
            <person name="LaButti K."/>
            <person name="Andreopoulos B."/>
            <person name="Lipzen A."/>
            <person name="Chen C."/>
            <person name="Yan M."/>
            <person name="Daum C."/>
            <person name="Ng V."/>
            <person name="Clum A."/>
            <person name="Steindorff A."/>
            <person name="Ohm R.A."/>
            <person name="Martin F."/>
            <person name="Silar P."/>
            <person name="Natvig D.O."/>
            <person name="Lalanne C."/>
            <person name="Gautier V."/>
            <person name="Ament-Velasquez S.L."/>
            <person name="Kruys A."/>
            <person name="Hutchinson M.I."/>
            <person name="Powell A.J."/>
            <person name="Barry K."/>
            <person name="Miller A.N."/>
            <person name="Grigoriev I.V."/>
            <person name="Debuchy R."/>
            <person name="Gladieux P."/>
            <person name="Hiltunen Thoren M."/>
            <person name="Johannesson H."/>
        </authorList>
    </citation>
    <scope>NUCLEOTIDE SEQUENCE</scope>
    <source>
        <strain evidence="8">CBS 958.72</strain>
    </source>
</reference>
<feature type="compositionally biased region" description="Acidic residues" evidence="5">
    <location>
        <begin position="118"/>
        <end position="135"/>
    </location>
</feature>
<evidence type="ECO:0000256" key="1">
    <source>
        <dbReference type="ARBA" id="ARBA00022723"/>
    </source>
</evidence>
<dbReference type="InterPro" id="IPR013087">
    <property type="entry name" value="Znf_C2H2_type"/>
</dbReference>
<evidence type="ECO:0000256" key="4">
    <source>
        <dbReference type="PROSITE-ProRule" id="PRU00146"/>
    </source>
</evidence>
<dbReference type="Proteomes" id="UP001287356">
    <property type="component" value="Unassembled WGS sequence"/>
</dbReference>
<dbReference type="SMART" id="SM00249">
    <property type="entry name" value="PHD"/>
    <property type="match status" value="1"/>
</dbReference>
<dbReference type="CDD" id="cd15505">
    <property type="entry name" value="PHD_ING"/>
    <property type="match status" value="1"/>
</dbReference>
<feature type="region of interest" description="Disordered" evidence="5">
    <location>
        <begin position="109"/>
        <end position="135"/>
    </location>
</feature>
<dbReference type="SMART" id="SM00355">
    <property type="entry name" value="ZnF_C2H2"/>
    <property type="match status" value="3"/>
</dbReference>
<protein>
    <recommendedName>
        <fullName evidence="7">PHD-type domain-containing protein</fullName>
    </recommendedName>
</protein>
<feature type="domain" description="PHD-type" evidence="7">
    <location>
        <begin position="545"/>
        <end position="596"/>
    </location>
</feature>
<dbReference type="EMBL" id="JAULSN010000006">
    <property type="protein sequence ID" value="KAK3368852.1"/>
    <property type="molecule type" value="Genomic_DNA"/>
</dbReference>
<sequence length="686" mass="77462">MASVKGLVLSCLQAFDVLSAAISAAEAGDGERNYDLQVTQSQTFSLATVMDQLARSKIWAGNIGVHRKGRSSLDYRLREASHIRDQVVRLLGDLLDALQDATSIFRGDRAPWDREPALQDEGEDEDDDENEPIDDIDDTNMAGLTELDQISADISEVIDCLFRLSVSIQNPAPHDRFKSSTWTNIGEQAHFYISHVREKFHDGDDDCVGRLGRANAHRRQYFRYREQQHEKLAQGIDDAHTGITITDDALTSTIAPSIPQQMKNVIPSEKGPQGLDVIDEDKVSIGWTETTVGSSLVARDRPRIPPLPKDSAERPFECPYCYMMISATTTRAWRRHVFADLCPYVCMSPDCHTPEERYQGRHEWMQHMLYNHWRSWTCTLGCGESFDSANEARSHLIKAHADISTPERIESLVGILEGPKSRDATVDCPLCKQSDFTIKEYARHVGRHQKDLSLFSLPPLGDDDEQDHGASQDNEKSGQDIEGEGSGSGEAGSEIHVDDYQIFEPMTGPNEDNQSPHPPFDSDFVDFPDQESRVPGQEGFAHNEPRYCYCNQVSYGEMVSCDADDCLREWFHLGCVDPTAAPMHGEKWYCDECKQRLQITAETSEQQAPPQPLSYRPRIESYLAPEKFYPGDQVYVGVPRTETREGPYTVSAVDNRRYQLCNKDGSLVMMDGWWKEEELVLYDPFE</sequence>
<name>A0AAE0K3A4_9PEZI</name>
<dbReference type="PANTHER" id="PTHR35391:SF7">
    <property type="entry name" value="C2H2-TYPE DOMAIN-CONTAINING PROTEIN"/>
    <property type="match status" value="1"/>
</dbReference>
<comment type="caution">
    <text evidence="8">The sequence shown here is derived from an EMBL/GenBank/DDBJ whole genome shotgun (WGS) entry which is preliminary data.</text>
</comment>
<keyword evidence="3" id="KW-0862">Zinc</keyword>
<feature type="chain" id="PRO_5042188806" description="PHD-type domain-containing protein" evidence="6">
    <location>
        <begin position="28"/>
        <end position="686"/>
    </location>
</feature>
<evidence type="ECO:0000259" key="7">
    <source>
        <dbReference type="PROSITE" id="PS50016"/>
    </source>
</evidence>
<dbReference type="PROSITE" id="PS50016">
    <property type="entry name" value="ZF_PHD_2"/>
    <property type="match status" value="1"/>
</dbReference>
<evidence type="ECO:0000256" key="3">
    <source>
        <dbReference type="ARBA" id="ARBA00022833"/>
    </source>
</evidence>
<dbReference type="InterPro" id="IPR011011">
    <property type="entry name" value="Znf_FYVE_PHD"/>
</dbReference>
<dbReference type="InterPro" id="IPR013083">
    <property type="entry name" value="Znf_RING/FYVE/PHD"/>
</dbReference>
<feature type="signal peptide" evidence="6">
    <location>
        <begin position="1"/>
        <end position="27"/>
    </location>
</feature>
<dbReference type="GO" id="GO:0008270">
    <property type="term" value="F:zinc ion binding"/>
    <property type="evidence" value="ECO:0007669"/>
    <property type="project" value="UniProtKB-KW"/>
</dbReference>
<gene>
    <name evidence="8" type="ORF">B0T24DRAFT_721905</name>
</gene>
<evidence type="ECO:0000313" key="9">
    <source>
        <dbReference type="Proteomes" id="UP001287356"/>
    </source>
</evidence>
<evidence type="ECO:0000256" key="6">
    <source>
        <dbReference type="SAM" id="SignalP"/>
    </source>
</evidence>
<dbReference type="InterPro" id="IPR019786">
    <property type="entry name" value="Zinc_finger_PHD-type_CS"/>
</dbReference>
<feature type="region of interest" description="Disordered" evidence="5">
    <location>
        <begin position="453"/>
        <end position="525"/>
    </location>
</feature>